<keyword evidence="3" id="KW-1185">Reference proteome</keyword>
<name>Q73TI5_MYCPA</name>
<dbReference type="EMBL" id="AE016958">
    <property type="protein sequence ID" value="AAS06283.1"/>
    <property type="molecule type" value="Genomic_DNA"/>
</dbReference>
<dbReference type="HOGENOM" id="CLU_093450_1_1_11"/>
<reference evidence="2 3" key="1">
    <citation type="journal article" date="2005" name="Proc. Natl. Acad. Sci. U.S.A.">
        <title>The complete genome sequence of Mycobacterium avium subspecies paratuberculosis.</title>
        <authorList>
            <person name="Li L."/>
            <person name="Bannantine J.P."/>
            <person name="Zhang Q."/>
            <person name="Amonsin A."/>
            <person name="May B.J."/>
            <person name="Alt D."/>
            <person name="Banerji N."/>
            <person name="Kanjilal S."/>
            <person name="Kapur V."/>
        </authorList>
    </citation>
    <scope>NUCLEOTIDE SEQUENCE [LARGE SCALE GENOMIC DNA]</scope>
    <source>
        <strain evidence="3">ATCC BAA-968 / K-10</strain>
    </source>
</reference>
<feature type="transmembrane region" description="Helical" evidence="1">
    <location>
        <begin position="76"/>
        <end position="94"/>
    </location>
</feature>
<dbReference type="AlphaFoldDB" id="Q73TI5"/>
<evidence type="ECO:0000256" key="1">
    <source>
        <dbReference type="SAM" id="Phobius"/>
    </source>
</evidence>
<keyword evidence="1" id="KW-1133">Transmembrane helix</keyword>
<feature type="transmembrane region" description="Helical" evidence="1">
    <location>
        <begin position="126"/>
        <end position="146"/>
    </location>
</feature>
<sequence>MTATSSTTQSSRRIDVRMSARDLINIGVFGALYIATVFAINVFAFINPLVMLVALAVSMIAGGVPFMLFLTRVRHAGMVTVFAIITAGLLALTGHPPICFVITVACALVAEVVLWLGRYRSRTMGVLAYAIYAAWYIGPLLPIFYARDEYFSSPGMAQMGPRYLEEMERLLSPAVLIAFDLSTVVFGLIGGLLGVRLLRKHFQRAGLA</sequence>
<organism evidence="2 3">
    <name type="scientific">Mycolicibacterium paratuberculosis (strain ATCC BAA-968 / K-10)</name>
    <name type="common">Mycobacterium paratuberculosis</name>
    <dbReference type="NCBI Taxonomy" id="262316"/>
    <lineage>
        <taxon>Bacteria</taxon>
        <taxon>Bacillati</taxon>
        <taxon>Actinomycetota</taxon>
        <taxon>Actinomycetes</taxon>
        <taxon>Mycobacteriales</taxon>
        <taxon>Mycobacteriaceae</taxon>
        <taxon>Mycobacterium</taxon>
        <taxon>Mycobacterium avium complex (MAC)</taxon>
    </lineage>
</organism>
<gene>
    <name evidence="2" type="ordered locus">MAP_3733c</name>
</gene>
<evidence type="ECO:0000313" key="3">
    <source>
        <dbReference type="Proteomes" id="UP000000580"/>
    </source>
</evidence>
<feature type="transmembrane region" description="Helical" evidence="1">
    <location>
        <begin position="170"/>
        <end position="195"/>
    </location>
</feature>
<accession>Q73TI5</accession>
<evidence type="ECO:0000313" key="2">
    <source>
        <dbReference type="EMBL" id="AAS06283.1"/>
    </source>
</evidence>
<dbReference type="InterPro" id="IPR011733">
    <property type="entry name" value="CHP02185_IM"/>
</dbReference>
<dbReference type="eggNOG" id="ENOG502Z948">
    <property type="taxonomic scope" value="Bacteria"/>
</dbReference>
<keyword evidence="1" id="KW-0812">Transmembrane</keyword>
<dbReference type="Pfam" id="PF09605">
    <property type="entry name" value="Trep_Strep"/>
    <property type="match status" value="1"/>
</dbReference>
<protein>
    <submittedName>
        <fullName evidence="2">Uncharacterized protein</fullName>
    </submittedName>
</protein>
<proteinExistence type="predicted"/>
<dbReference type="KEGG" id="mpa:MAP_3733c"/>
<feature type="transmembrane region" description="Helical" evidence="1">
    <location>
        <begin position="100"/>
        <end position="119"/>
    </location>
</feature>
<dbReference type="STRING" id="262316.MAP_3733c"/>
<dbReference type="NCBIfam" id="TIGR02185">
    <property type="entry name" value="Trep_Strep"/>
    <property type="match status" value="1"/>
</dbReference>
<feature type="transmembrane region" description="Helical" evidence="1">
    <location>
        <begin position="23"/>
        <end position="43"/>
    </location>
</feature>
<keyword evidence="1" id="KW-0472">Membrane</keyword>
<dbReference type="RefSeq" id="WP_003873991.1">
    <property type="nucleotide sequence ID" value="NC_002944.2"/>
</dbReference>
<dbReference type="Proteomes" id="UP000000580">
    <property type="component" value="Chromosome"/>
</dbReference>
<feature type="transmembrane region" description="Helical" evidence="1">
    <location>
        <begin position="49"/>
        <end position="69"/>
    </location>
</feature>